<organism evidence="3 4">
    <name type="scientific">Aedes aegypti</name>
    <name type="common">Yellowfever mosquito</name>
    <name type="synonym">Culex aegypti</name>
    <dbReference type="NCBI Taxonomy" id="7159"/>
    <lineage>
        <taxon>Eukaryota</taxon>
        <taxon>Metazoa</taxon>
        <taxon>Ecdysozoa</taxon>
        <taxon>Arthropoda</taxon>
        <taxon>Hexapoda</taxon>
        <taxon>Insecta</taxon>
        <taxon>Pterygota</taxon>
        <taxon>Neoptera</taxon>
        <taxon>Endopterygota</taxon>
        <taxon>Diptera</taxon>
        <taxon>Nematocera</taxon>
        <taxon>Culicoidea</taxon>
        <taxon>Culicidae</taxon>
        <taxon>Culicinae</taxon>
        <taxon>Aedini</taxon>
        <taxon>Aedes</taxon>
        <taxon>Stegomyia</taxon>
    </lineage>
</organism>
<evidence type="ECO:0000256" key="1">
    <source>
        <dbReference type="SAM" id="MobiDB-lite"/>
    </source>
</evidence>
<accession>A0A903UVY1</accession>
<dbReference type="InterPro" id="IPR044822">
    <property type="entry name" value="Myb_DNA-bind_4"/>
</dbReference>
<feature type="compositionally biased region" description="Basic and acidic residues" evidence="1">
    <location>
        <begin position="178"/>
        <end position="187"/>
    </location>
</feature>
<reference evidence="3" key="2">
    <citation type="submission" date="2022-10" db="UniProtKB">
        <authorList>
            <consortium name="EnsemblMetazoa"/>
        </authorList>
    </citation>
    <scope>IDENTIFICATION</scope>
    <source>
        <strain evidence="3">LVP_AGWG</strain>
    </source>
</reference>
<dbReference type="PANTHER" id="PTHR22666:SF3">
    <property type="entry name" value="MYB_SANT-LIKE DNA-BINDING DOMAIN-CONTAINING PROTEIN 1"/>
    <property type="match status" value="1"/>
</dbReference>
<sequence length="587" mass="63956">MSARPKRSTSDGNSFNMWVSTNKVLIGSVGGPKKPHLRNPNFDFEETKLLISLWGDPQVQKTLVTSHKKHPVIAQLAEKMREYGYNRSPEEVNTRIKNVKCFYNRVKKDHDAGIVTSWKHFQAMDEIMSRPIFGNNHQQSSSEAGPSNDDNASTDQVQVKLEPSADDDKEIRTEELLKNAEQIELKEPNLLIPKDEPMDEDDDDPNDPDFENDGDDEDDSISDDSDESDFDIDDERRKARLRRRTSRKLSKANTQTNKPTSTPVTSSAVVSVVTCAPTTTMPTITTVPTPSKPPGTIKIINYTGNSGINISTIVPNQNMITQSSGQNVTIVPGAANTTSTTPGKISLVPTNFLLKPQAPKINFNSPIQLYTKPTVSIANNATISAASTPASSAVQPMKLLFVNTAGSQKQQIITPSKHIYTTTPTPLVKTTPATQIAIQPKPVITSTTSLMAIPQKKPDPPPPVAVAPAAPKKSGIKSLLGQLVSIQRENLALSRSRINVERERFNNEKQIVCSLVEALNDLNNMLQGFSSTVNIGDDFGCGTPPPATNESDGADSRMNDISQEMLPVSGLIPVVDTIKAEVISDSD</sequence>
<feature type="compositionally biased region" description="Polar residues" evidence="1">
    <location>
        <begin position="135"/>
        <end position="156"/>
    </location>
</feature>
<protein>
    <recommendedName>
        <fullName evidence="2">Myb/SANT-like DNA-binding domain-containing protein</fullName>
    </recommendedName>
</protein>
<name>A0A903UVY1_AEDAE</name>
<dbReference type="EnsemblMetazoa" id="AAEL013730-RB">
    <property type="protein sequence ID" value="AAEL013730-PB"/>
    <property type="gene ID" value="AAEL013730"/>
</dbReference>
<proteinExistence type="predicted"/>
<evidence type="ECO:0000259" key="2">
    <source>
        <dbReference type="Pfam" id="PF13837"/>
    </source>
</evidence>
<dbReference type="Gene3D" id="1.10.10.60">
    <property type="entry name" value="Homeodomain-like"/>
    <property type="match status" value="1"/>
</dbReference>
<evidence type="ECO:0000313" key="3">
    <source>
        <dbReference type="EnsemblMetazoa" id="AAEL013730-PB"/>
    </source>
</evidence>
<dbReference type="GO" id="GO:0045893">
    <property type="term" value="P:positive regulation of DNA-templated transcription"/>
    <property type="evidence" value="ECO:0007669"/>
    <property type="project" value="TreeGrafter"/>
</dbReference>
<gene>
    <name evidence="3" type="primary">5578524</name>
</gene>
<dbReference type="AlphaFoldDB" id="A0A903UVY1"/>
<feature type="region of interest" description="Disordered" evidence="1">
    <location>
        <begin position="133"/>
        <end position="156"/>
    </location>
</feature>
<feature type="compositionally biased region" description="Acidic residues" evidence="1">
    <location>
        <begin position="197"/>
        <end position="233"/>
    </location>
</feature>
<dbReference type="Pfam" id="PF13837">
    <property type="entry name" value="Myb_DNA-bind_4"/>
    <property type="match status" value="1"/>
</dbReference>
<feature type="region of interest" description="Disordered" evidence="1">
    <location>
        <begin position="178"/>
        <end position="268"/>
    </location>
</feature>
<dbReference type="PANTHER" id="PTHR22666">
    <property type="entry name" value="MYB_SANT-LIKE DNA-BINDING DOMAIN-CONTAINING PROTEIN 1"/>
    <property type="match status" value="1"/>
</dbReference>
<feature type="compositionally biased region" description="Low complexity" evidence="1">
    <location>
        <begin position="259"/>
        <end position="268"/>
    </location>
</feature>
<dbReference type="Proteomes" id="UP000008820">
    <property type="component" value="Chromosome 3"/>
</dbReference>
<dbReference type="GO" id="GO:0016604">
    <property type="term" value="C:nuclear body"/>
    <property type="evidence" value="ECO:0007669"/>
    <property type="project" value="TreeGrafter"/>
</dbReference>
<keyword evidence="4" id="KW-1185">Reference proteome</keyword>
<feature type="compositionally biased region" description="Basic residues" evidence="1">
    <location>
        <begin position="238"/>
        <end position="250"/>
    </location>
</feature>
<evidence type="ECO:0000313" key="4">
    <source>
        <dbReference type="Proteomes" id="UP000008820"/>
    </source>
</evidence>
<dbReference type="InterPro" id="IPR026095">
    <property type="entry name" value="Myb/SANT-like_DNA-bd_dom_prot"/>
</dbReference>
<feature type="domain" description="Myb/SANT-like DNA-binding" evidence="2">
    <location>
        <begin position="41"/>
        <end position="127"/>
    </location>
</feature>
<reference evidence="3 4" key="1">
    <citation type="submission" date="2017-06" db="EMBL/GenBank/DDBJ databases">
        <title>Aedes aegypti genome working group (AGWG) sequencing and assembly.</title>
        <authorList>
            <consortium name="Aedes aegypti Genome Working Group (AGWG)"/>
            <person name="Matthews B.J."/>
        </authorList>
    </citation>
    <scope>NUCLEOTIDE SEQUENCE [LARGE SCALE GENOMIC DNA]</scope>
    <source>
        <strain evidence="3 4">LVP_AGWG</strain>
    </source>
</reference>
<dbReference type="OrthoDB" id="691673at2759"/>